<protein>
    <submittedName>
        <fullName evidence="3">Peptidoglycan-binding (PGRP) domain of peptidoglycan hydrolases-containing protein</fullName>
    </submittedName>
</protein>
<dbReference type="EMBL" id="FOFG01000013">
    <property type="protein sequence ID" value="SER20385.1"/>
    <property type="molecule type" value="Genomic_DNA"/>
</dbReference>
<proteinExistence type="predicted"/>
<gene>
    <name evidence="3" type="ORF">SAMN05216548_11323</name>
</gene>
<feature type="region of interest" description="Disordered" evidence="1">
    <location>
        <begin position="130"/>
        <end position="162"/>
    </location>
</feature>
<evidence type="ECO:0000259" key="2">
    <source>
        <dbReference type="Pfam" id="PF01471"/>
    </source>
</evidence>
<keyword evidence="4" id="KW-1185">Reference proteome</keyword>
<dbReference type="InterPro" id="IPR036366">
    <property type="entry name" value="PGBDSf"/>
</dbReference>
<accession>A0A1H9MAA2</accession>
<sequence length="230" mass="23281">MATRRAAAVGSLSLITLAIVTNAVWMQGGRRSAPLFGGGHAASVASAPARTSAPATTAPAQPDAMVELVQRALAKSGAYTGPTDGLYGPATRAAIGDFQKKSGFVVTGVATPDLLVAIQNARGQIASVAPAPASPTTAQTAPAPAATGSLPRARAEPSAATPTADTALIRTVQQALSHTSYGPLTADGMMGPQTREAIARFQKDRHLPATGEIDDRLVAALRTSHAISEN</sequence>
<reference evidence="3 4" key="1">
    <citation type="submission" date="2016-10" db="EMBL/GenBank/DDBJ databases">
        <authorList>
            <person name="de Groot N.N."/>
        </authorList>
    </citation>
    <scope>NUCLEOTIDE SEQUENCE [LARGE SCALE GENOMIC DNA]</scope>
    <source>
        <strain evidence="3 4">A52C2</strain>
    </source>
</reference>
<feature type="domain" description="Peptidoglycan binding-like" evidence="2">
    <location>
        <begin position="65"/>
        <end position="117"/>
    </location>
</feature>
<evidence type="ECO:0000256" key="1">
    <source>
        <dbReference type="SAM" id="MobiDB-lite"/>
    </source>
</evidence>
<evidence type="ECO:0000313" key="4">
    <source>
        <dbReference type="Proteomes" id="UP000199647"/>
    </source>
</evidence>
<feature type="domain" description="Peptidoglycan binding-like" evidence="2">
    <location>
        <begin position="168"/>
        <end position="221"/>
    </location>
</feature>
<dbReference type="InterPro" id="IPR036365">
    <property type="entry name" value="PGBD-like_sf"/>
</dbReference>
<dbReference type="AlphaFoldDB" id="A0A1H9MAA2"/>
<dbReference type="Gene3D" id="1.10.101.10">
    <property type="entry name" value="PGBD-like superfamily/PGBD"/>
    <property type="match status" value="2"/>
</dbReference>
<organism evidence="3 4">
    <name type="scientific">Faunimonas pinastri</name>
    <dbReference type="NCBI Taxonomy" id="1855383"/>
    <lineage>
        <taxon>Bacteria</taxon>
        <taxon>Pseudomonadati</taxon>
        <taxon>Pseudomonadota</taxon>
        <taxon>Alphaproteobacteria</taxon>
        <taxon>Hyphomicrobiales</taxon>
        <taxon>Afifellaceae</taxon>
        <taxon>Faunimonas</taxon>
    </lineage>
</organism>
<dbReference type="Pfam" id="PF01471">
    <property type="entry name" value="PG_binding_1"/>
    <property type="match status" value="2"/>
</dbReference>
<dbReference type="InterPro" id="IPR002477">
    <property type="entry name" value="Peptidoglycan-bd-like"/>
</dbReference>
<dbReference type="Proteomes" id="UP000199647">
    <property type="component" value="Unassembled WGS sequence"/>
</dbReference>
<dbReference type="RefSeq" id="WP_177176888.1">
    <property type="nucleotide sequence ID" value="NZ_FOFG01000013.1"/>
</dbReference>
<dbReference type="SUPFAM" id="SSF47090">
    <property type="entry name" value="PGBD-like"/>
    <property type="match status" value="2"/>
</dbReference>
<dbReference type="STRING" id="1855383.SAMN05216548_11323"/>
<evidence type="ECO:0000313" key="3">
    <source>
        <dbReference type="EMBL" id="SER20385.1"/>
    </source>
</evidence>
<feature type="compositionally biased region" description="Low complexity" evidence="1">
    <location>
        <begin position="130"/>
        <end position="147"/>
    </location>
</feature>
<keyword evidence="3" id="KW-0378">Hydrolase</keyword>
<name>A0A1H9MAA2_9HYPH</name>
<dbReference type="GO" id="GO:0016787">
    <property type="term" value="F:hydrolase activity"/>
    <property type="evidence" value="ECO:0007669"/>
    <property type="project" value="UniProtKB-KW"/>
</dbReference>